<keyword evidence="2" id="KW-0378">Hydrolase</keyword>
<dbReference type="SUPFAM" id="SSF53474">
    <property type="entry name" value="alpha/beta-Hydrolases"/>
    <property type="match status" value="1"/>
</dbReference>
<dbReference type="KEGG" id="halc:EY643_06905"/>
<dbReference type="InterPro" id="IPR022742">
    <property type="entry name" value="Hydrolase_4"/>
</dbReference>
<sequence length="275" mass="29761">MKIESHTLNDLHAYRYVPDGQDAKYALVISHGLGGHGGIYGPFCEHHGGKGVEIWSYDAPGHGRSNNSRPRGQWTMDEWAQATRDFAAHVKAKTGLPVFALGSSLGVGAAISAIDSPDISGVIAMGSIAVPGSPLIKSMTEHWRSEAVQQVLAQLGRAARLDIPMFFNFDVDYGFQGAADAKKLDPLNTWSYDLASWASIMNYDPPEPLSENTKPVLFTAGTDDPNIPDGALEMIVAEVGGPVTLKMFEDAGHQLMLFHTEEYSSCVHEFCLDNA</sequence>
<name>A0A5P9NHX4_9GAMM</name>
<dbReference type="OrthoDB" id="9806902at2"/>
<accession>A0A5P9NHX4</accession>
<reference evidence="2 3" key="1">
    <citation type="submission" date="2019-02" db="EMBL/GenBank/DDBJ databases">
        <authorList>
            <person name="Li S.-H."/>
        </authorList>
    </citation>
    <scope>NUCLEOTIDE SEQUENCE [LARGE SCALE GENOMIC DNA]</scope>
    <source>
        <strain evidence="2 3">IMCC14385</strain>
    </source>
</reference>
<protein>
    <submittedName>
        <fullName evidence="2">Alpha/beta hydrolase</fullName>
    </submittedName>
</protein>
<dbReference type="PANTHER" id="PTHR11614">
    <property type="entry name" value="PHOSPHOLIPASE-RELATED"/>
    <property type="match status" value="1"/>
</dbReference>
<dbReference type="Gene3D" id="3.40.50.1820">
    <property type="entry name" value="alpha/beta hydrolase"/>
    <property type="match status" value="1"/>
</dbReference>
<dbReference type="GO" id="GO:0016787">
    <property type="term" value="F:hydrolase activity"/>
    <property type="evidence" value="ECO:0007669"/>
    <property type="project" value="UniProtKB-KW"/>
</dbReference>
<proteinExistence type="predicted"/>
<dbReference type="EMBL" id="CP036422">
    <property type="protein sequence ID" value="QFU75401.1"/>
    <property type="molecule type" value="Genomic_DNA"/>
</dbReference>
<dbReference type="AlphaFoldDB" id="A0A5P9NHX4"/>
<dbReference type="InterPro" id="IPR029058">
    <property type="entry name" value="AB_hydrolase_fold"/>
</dbReference>
<evidence type="ECO:0000313" key="3">
    <source>
        <dbReference type="Proteomes" id="UP000326287"/>
    </source>
</evidence>
<organism evidence="2 3">
    <name type="scientific">Halioglobus maricola</name>
    <dbReference type="NCBI Taxonomy" id="2601894"/>
    <lineage>
        <taxon>Bacteria</taxon>
        <taxon>Pseudomonadati</taxon>
        <taxon>Pseudomonadota</taxon>
        <taxon>Gammaproteobacteria</taxon>
        <taxon>Cellvibrionales</taxon>
        <taxon>Halieaceae</taxon>
        <taxon>Halioglobus</taxon>
    </lineage>
</organism>
<evidence type="ECO:0000313" key="2">
    <source>
        <dbReference type="EMBL" id="QFU75401.1"/>
    </source>
</evidence>
<dbReference type="RefSeq" id="WP_152661508.1">
    <property type="nucleotide sequence ID" value="NZ_CP036422.1"/>
</dbReference>
<dbReference type="Pfam" id="PF12146">
    <property type="entry name" value="Hydrolase_4"/>
    <property type="match status" value="1"/>
</dbReference>
<dbReference type="InterPro" id="IPR051044">
    <property type="entry name" value="MAG_DAG_Lipase"/>
</dbReference>
<keyword evidence="3" id="KW-1185">Reference proteome</keyword>
<gene>
    <name evidence="2" type="ORF">EY643_06905</name>
</gene>
<dbReference type="Proteomes" id="UP000326287">
    <property type="component" value="Chromosome"/>
</dbReference>
<evidence type="ECO:0000259" key="1">
    <source>
        <dbReference type="Pfam" id="PF12146"/>
    </source>
</evidence>
<feature type="domain" description="Serine aminopeptidase S33" evidence="1">
    <location>
        <begin position="22"/>
        <end position="256"/>
    </location>
</feature>